<dbReference type="EMBL" id="JNOC01000043">
    <property type="protein sequence ID" value="KPH55450.1"/>
    <property type="molecule type" value="Genomic_DNA"/>
</dbReference>
<gene>
    <name evidence="2" type="ORF">HPU229334_08370</name>
</gene>
<comment type="caution">
    <text evidence="2">The sequence shown here is derived from an EMBL/GenBank/DDBJ whole genome shotgun (WGS) entry which is preliminary data.</text>
</comment>
<evidence type="ECO:0000313" key="2">
    <source>
        <dbReference type="EMBL" id="KPH55450.1"/>
    </source>
</evidence>
<sequence length="134" mass="15396">MGNIIIRVWDNRQGKYLRENNIGVPPTLNLLSNKVTYPFRDSGESELEQETLEKELFTGIKDGAEAEIYEGDILSCDGFIYVVGFKDCQFVLYPLAKSGIGKNDYVPMYDYLMRGCFSYQVIGNIHENKEYEQN</sequence>
<reference evidence="2 3" key="1">
    <citation type="submission" date="2014-06" db="EMBL/GenBank/DDBJ databases">
        <title>Helicobacter pullorum isolates in fresh chicken meat - phenotypic and genotypic features.</title>
        <authorList>
            <person name="Borges V."/>
            <person name="Santos A."/>
            <person name="Correia C.B."/>
            <person name="Saraiva M."/>
            <person name="Menard A."/>
            <person name="Vieira L."/>
            <person name="Sampaio D.A."/>
            <person name="Gomes J.P."/>
            <person name="Oleastro M."/>
        </authorList>
    </citation>
    <scope>NUCLEOTIDE SEQUENCE [LARGE SCALE GENOMIC DNA]</scope>
    <source>
        <strain evidence="2 3">229334/12</strain>
    </source>
</reference>
<dbReference type="PATRIC" id="fig|35818.11.peg.1658"/>
<evidence type="ECO:0000259" key="1">
    <source>
        <dbReference type="Pfam" id="PF09643"/>
    </source>
</evidence>
<evidence type="ECO:0000313" key="3">
    <source>
        <dbReference type="Proteomes" id="UP000037997"/>
    </source>
</evidence>
<dbReference type="InterPro" id="IPR023385">
    <property type="entry name" value="YopX-like_C"/>
</dbReference>
<accession>A0A0N1MQD9</accession>
<protein>
    <recommendedName>
        <fullName evidence="1">YopX protein domain-containing protein</fullName>
    </recommendedName>
</protein>
<organism evidence="2 3">
    <name type="scientific">Helicobacter pullorum</name>
    <dbReference type="NCBI Taxonomy" id="35818"/>
    <lineage>
        <taxon>Bacteria</taxon>
        <taxon>Pseudomonadati</taxon>
        <taxon>Campylobacterota</taxon>
        <taxon>Epsilonproteobacteria</taxon>
        <taxon>Campylobacterales</taxon>
        <taxon>Helicobacteraceae</taxon>
        <taxon>Helicobacter</taxon>
    </lineage>
</organism>
<feature type="domain" description="YopX protein" evidence="1">
    <location>
        <begin position="7"/>
        <end position="129"/>
    </location>
</feature>
<dbReference type="AlphaFoldDB" id="A0A0N1MQD9"/>
<name>A0A0N1MQD9_9HELI</name>
<dbReference type="RefSeq" id="WP_054198212.1">
    <property type="nucleotide sequence ID" value="NZ_JNOC01000043.1"/>
</dbReference>
<proteinExistence type="predicted"/>
<dbReference type="Proteomes" id="UP000037997">
    <property type="component" value="Unassembled WGS sequence"/>
</dbReference>
<dbReference type="Gene3D" id="2.30.30.290">
    <property type="entry name" value="YopX-like domains"/>
    <property type="match status" value="1"/>
</dbReference>
<dbReference type="SUPFAM" id="SSF159006">
    <property type="entry name" value="YopX-like"/>
    <property type="match status" value="1"/>
</dbReference>
<dbReference type="Pfam" id="PF09643">
    <property type="entry name" value="YopX"/>
    <property type="match status" value="1"/>
</dbReference>
<dbReference type="InterPro" id="IPR019096">
    <property type="entry name" value="YopX_protein"/>
</dbReference>